<evidence type="ECO:0000256" key="8">
    <source>
        <dbReference type="ARBA" id="ARBA00022960"/>
    </source>
</evidence>
<keyword evidence="4" id="KW-0997">Cell inner membrane</keyword>
<dbReference type="InterPro" id="IPR001460">
    <property type="entry name" value="PCN-bd_Tpept"/>
</dbReference>
<dbReference type="HAMAP" id="MF_02081">
    <property type="entry name" value="MrdA_transpept"/>
    <property type="match status" value="1"/>
</dbReference>
<dbReference type="GO" id="GO:0008658">
    <property type="term" value="F:penicillin binding"/>
    <property type="evidence" value="ECO:0007669"/>
    <property type="project" value="InterPro"/>
</dbReference>
<proteinExistence type="inferred from homology"/>
<evidence type="ECO:0000256" key="4">
    <source>
        <dbReference type="ARBA" id="ARBA00022519"/>
    </source>
</evidence>
<keyword evidence="11 13" id="KW-0472">Membrane</keyword>
<dbReference type="Pfam" id="PF00905">
    <property type="entry name" value="Transpeptidase"/>
    <property type="match status" value="1"/>
</dbReference>
<name>A0A381TCM8_9ZZZZ</name>
<evidence type="ECO:0000256" key="5">
    <source>
        <dbReference type="ARBA" id="ARBA00022670"/>
    </source>
</evidence>
<evidence type="ECO:0000256" key="13">
    <source>
        <dbReference type="SAM" id="Phobius"/>
    </source>
</evidence>
<keyword evidence="12" id="KW-0961">Cell wall biogenesis/degradation</keyword>
<dbReference type="Gene3D" id="3.40.710.10">
    <property type="entry name" value="DD-peptidase/beta-lactamase superfamily"/>
    <property type="match status" value="1"/>
</dbReference>
<keyword evidence="7" id="KW-0378">Hydrolase</keyword>
<evidence type="ECO:0000256" key="12">
    <source>
        <dbReference type="ARBA" id="ARBA00023316"/>
    </source>
</evidence>
<evidence type="ECO:0008006" key="17">
    <source>
        <dbReference type="Google" id="ProtNLM"/>
    </source>
</evidence>
<dbReference type="AlphaFoldDB" id="A0A381TCM8"/>
<evidence type="ECO:0000256" key="1">
    <source>
        <dbReference type="ARBA" id="ARBA00004167"/>
    </source>
</evidence>
<accession>A0A381TCM8</accession>
<dbReference type="GO" id="GO:0071972">
    <property type="term" value="F:peptidoglycan L,D-transpeptidase activity"/>
    <property type="evidence" value="ECO:0007669"/>
    <property type="project" value="TreeGrafter"/>
</dbReference>
<dbReference type="InterPro" id="IPR005311">
    <property type="entry name" value="PBP_dimer"/>
</dbReference>
<evidence type="ECO:0000256" key="10">
    <source>
        <dbReference type="ARBA" id="ARBA00022989"/>
    </source>
</evidence>
<dbReference type="Pfam" id="PF03717">
    <property type="entry name" value="PBP_dimer"/>
    <property type="match status" value="1"/>
</dbReference>
<keyword evidence="10 13" id="KW-1133">Transmembrane helix</keyword>
<feature type="domain" description="Penicillin-binding protein dimerisation" evidence="15">
    <location>
        <begin position="68"/>
        <end position="238"/>
    </location>
</feature>
<dbReference type="PANTHER" id="PTHR30627:SF2">
    <property type="entry name" value="PEPTIDOGLYCAN D,D-TRANSPEPTIDASE MRDA"/>
    <property type="match status" value="1"/>
</dbReference>
<sequence>MKSFLKMGVHILDPKRDSSITKQRLLLTTMLVLVLTMVVLGRLYFLQVVKHDRYRTLSVENRIGLLPVPPVRGRIFDRNGEILAENYPVYELEVIPDQTQDLKRTVRELNDLISLSDAELNRFDHLLKTRPSFEPRLLKHSLSYREASLIAVNQYRFPGVALRASLRRFYPYAGLTAHAVGYVARISGEDLREIDRSAYRGTRYIGQLGIEAQYEDQLLGVAGYETVELNAHSRIVRSLDQHAPMSGWNVHLTLDVALQKVAREALGNHRGAVVALRPETGDVLAFVSTPDYDPNLFASGFGLHSYDDLRTSPDKPLLNRALYGRYAPGSTIKPILAMAAMDHGLNPKKKFFCGGSFKLSGRDRPYRCWNRDGHGDLNLLQAIEESCDSFFYQLALELGIENMSSWLGNFGLGQTTGIDLNDEPSGLVPNRDWKRRTHGEAWFPGETVIAGIGQGYLLATPLQLAVATAAIANHGKRVQPRLLARFENLETGEIVPGPEVRIAANTAVDSFLLDTAIQGMIAVVHGERGTARASGRGAAYRMAGKTGTSQLVSIGQDEEYDADSVPERLRDHALYITFAPVDRPRIALAVVVENAGSGSRVAAPIARKILDYYFIERLRRAAVTPRINDFG</sequence>
<protein>
    <recommendedName>
        <fullName evidence="17">Penicillin-binding protein 2</fullName>
    </recommendedName>
</protein>
<evidence type="ECO:0000259" key="15">
    <source>
        <dbReference type="Pfam" id="PF03717"/>
    </source>
</evidence>
<dbReference type="Gene3D" id="3.90.1310.10">
    <property type="entry name" value="Penicillin-binding protein 2a (Domain 2)"/>
    <property type="match status" value="1"/>
</dbReference>
<dbReference type="EMBL" id="UINC01004325">
    <property type="protein sequence ID" value="SVA13484.1"/>
    <property type="molecule type" value="Genomic_DNA"/>
</dbReference>
<evidence type="ECO:0000256" key="3">
    <source>
        <dbReference type="ARBA" id="ARBA00022475"/>
    </source>
</evidence>
<evidence type="ECO:0000256" key="2">
    <source>
        <dbReference type="ARBA" id="ARBA00004236"/>
    </source>
</evidence>
<evidence type="ECO:0000256" key="9">
    <source>
        <dbReference type="ARBA" id="ARBA00022984"/>
    </source>
</evidence>
<dbReference type="SUPFAM" id="SSF56601">
    <property type="entry name" value="beta-lactamase/transpeptidase-like"/>
    <property type="match status" value="1"/>
</dbReference>
<keyword evidence="3" id="KW-1003">Cell membrane</keyword>
<dbReference type="GO" id="GO:0006508">
    <property type="term" value="P:proteolysis"/>
    <property type="evidence" value="ECO:0007669"/>
    <property type="project" value="UniProtKB-KW"/>
</dbReference>
<evidence type="ECO:0000313" key="16">
    <source>
        <dbReference type="EMBL" id="SVA13484.1"/>
    </source>
</evidence>
<evidence type="ECO:0000256" key="7">
    <source>
        <dbReference type="ARBA" id="ARBA00022801"/>
    </source>
</evidence>
<comment type="subcellular location">
    <subcellularLocation>
        <location evidence="2">Cell membrane</location>
    </subcellularLocation>
    <subcellularLocation>
        <location evidence="1">Membrane</location>
        <topology evidence="1">Single-pass membrane protein</topology>
    </subcellularLocation>
</comment>
<keyword evidence="9" id="KW-0573">Peptidoglycan synthesis</keyword>
<dbReference type="Gene3D" id="3.30.1390.30">
    <property type="entry name" value="Penicillin-binding protein 2a, domain 3"/>
    <property type="match status" value="1"/>
</dbReference>
<dbReference type="InterPro" id="IPR017790">
    <property type="entry name" value="Penicillin-binding_protein_2"/>
</dbReference>
<organism evidence="16">
    <name type="scientific">marine metagenome</name>
    <dbReference type="NCBI Taxonomy" id="408172"/>
    <lineage>
        <taxon>unclassified sequences</taxon>
        <taxon>metagenomes</taxon>
        <taxon>ecological metagenomes</taxon>
    </lineage>
</organism>
<gene>
    <name evidence="16" type="ORF">METZ01_LOCUS66338</name>
</gene>
<keyword evidence="8" id="KW-0133">Cell shape</keyword>
<feature type="transmembrane region" description="Helical" evidence="13">
    <location>
        <begin position="25"/>
        <end position="45"/>
    </location>
</feature>
<evidence type="ECO:0000256" key="11">
    <source>
        <dbReference type="ARBA" id="ARBA00023136"/>
    </source>
</evidence>
<evidence type="ECO:0000256" key="6">
    <source>
        <dbReference type="ARBA" id="ARBA00022692"/>
    </source>
</evidence>
<dbReference type="PANTHER" id="PTHR30627">
    <property type="entry name" value="PEPTIDOGLYCAN D,D-TRANSPEPTIDASE"/>
    <property type="match status" value="1"/>
</dbReference>
<dbReference type="GO" id="GO:0005886">
    <property type="term" value="C:plasma membrane"/>
    <property type="evidence" value="ECO:0007669"/>
    <property type="project" value="UniProtKB-SubCell"/>
</dbReference>
<dbReference type="GO" id="GO:0071555">
    <property type="term" value="P:cell wall organization"/>
    <property type="evidence" value="ECO:0007669"/>
    <property type="project" value="UniProtKB-KW"/>
</dbReference>
<dbReference type="InterPro" id="IPR012338">
    <property type="entry name" value="Beta-lactam/transpept-like"/>
</dbReference>
<dbReference type="GO" id="GO:0008360">
    <property type="term" value="P:regulation of cell shape"/>
    <property type="evidence" value="ECO:0007669"/>
    <property type="project" value="UniProtKB-KW"/>
</dbReference>
<feature type="domain" description="Penicillin-binding protein transpeptidase" evidence="14">
    <location>
        <begin position="271"/>
        <end position="611"/>
    </location>
</feature>
<reference evidence="16" key="1">
    <citation type="submission" date="2018-05" db="EMBL/GenBank/DDBJ databases">
        <authorList>
            <person name="Lanie J.A."/>
            <person name="Ng W.-L."/>
            <person name="Kazmierczak K.M."/>
            <person name="Andrzejewski T.M."/>
            <person name="Davidsen T.M."/>
            <person name="Wayne K.J."/>
            <person name="Tettelin H."/>
            <person name="Glass J.I."/>
            <person name="Rusch D."/>
            <person name="Podicherti R."/>
            <person name="Tsui H.-C.T."/>
            <person name="Winkler M.E."/>
        </authorList>
    </citation>
    <scope>NUCLEOTIDE SEQUENCE</scope>
</reference>
<dbReference type="InterPro" id="IPR036138">
    <property type="entry name" value="PBP_dimer_sf"/>
</dbReference>
<dbReference type="GO" id="GO:0009252">
    <property type="term" value="P:peptidoglycan biosynthetic process"/>
    <property type="evidence" value="ECO:0007669"/>
    <property type="project" value="UniProtKB-KW"/>
</dbReference>
<dbReference type="InterPro" id="IPR050515">
    <property type="entry name" value="Beta-lactam/transpept"/>
</dbReference>
<evidence type="ECO:0000259" key="14">
    <source>
        <dbReference type="Pfam" id="PF00905"/>
    </source>
</evidence>
<keyword evidence="5" id="KW-0645">Protease</keyword>
<dbReference type="SUPFAM" id="SSF56519">
    <property type="entry name" value="Penicillin binding protein dimerisation domain"/>
    <property type="match status" value="1"/>
</dbReference>
<dbReference type="NCBIfam" id="TIGR03423">
    <property type="entry name" value="pbp2_mrdA"/>
    <property type="match status" value="1"/>
</dbReference>
<dbReference type="GO" id="GO:0009002">
    <property type="term" value="F:serine-type D-Ala-D-Ala carboxypeptidase activity"/>
    <property type="evidence" value="ECO:0007669"/>
    <property type="project" value="InterPro"/>
</dbReference>
<keyword evidence="6 13" id="KW-0812">Transmembrane</keyword>